<dbReference type="PANTHER" id="PTHR24208:SF88">
    <property type="entry name" value="LIM HOMEOBOX TRANSCRIPTION FACTOR 1-ALPHA"/>
    <property type="match status" value="1"/>
</dbReference>
<protein>
    <submittedName>
        <fullName evidence="12">LIM homeobox transcription factor 1-alpha</fullName>
    </submittedName>
</protein>
<keyword evidence="5 10" id="KW-0440">LIM domain</keyword>
<dbReference type="GO" id="GO:0005634">
    <property type="term" value="C:nucleus"/>
    <property type="evidence" value="ECO:0007669"/>
    <property type="project" value="UniProtKB-SubCell"/>
</dbReference>
<reference evidence="13" key="2">
    <citation type="journal article" date="2013" name="Nat. Commun.">
        <title>Genome of the Chinese tree shrew.</title>
        <authorList>
            <person name="Fan Y."/>
            <person name="Huang Z.Y."/>
            <person name="Cao C.C."/>
            <person name="Chen C.S."/>
            <person name="Chen Y.X."/>
            <person name="Fan D.D."/>
            <person name="He J."/>
            <person name="Hou H.L."/>
            <person name="Hu L."/>
            <person name="Hu X.T."/>
            <person name="Jiang X.T."/>
            <person name="Lai R."/>
            <person name="Lang Y.S."/>
            <person name="Liang B."/>
            <person name="Liao S.G."/>
            <person name="Mu D."/>
            <person name="Ma Y.Y."/>
            <person name="Niu Y.Y."/>
            <person name="Sun X.Q."/>
            <person name="Xia J.Q."/>
            <person name="Xiao J."/>
            <person name="Xiong Z.Q."/>
            <person name="Xu L."/>
            <person name="Yang L."/>
            <person name="Zhang Y."/>
            <person name="Zhao W."/>
            <person name="Zhao X.D."/>
            <person name="Zheng Y.T."/>
            <person name="Zhou J.M."/>
            <person name="Zhu Y.B."/>
            <person name="Zhang G.J."/>
            <person name="Wang J."/>
            <person name="Yao Y.G."/>
        </authorList>
    </citation>
    <scope>NUCLEOTIDE SEQUENCE [LARGE SCALE GENOMIC DNA]</scope>
</reference>
<organism evidence="12 13">
    <name type="scientific">Tupaia chinensis</name>
    <name type="common">Chinese tree shrew</name>
    <name type="synonym">Tupaia belangeri chinensis</name>
    <dbReference type="NCBI Taxonomy" id="246437"/>
    <lineage>
        <taxon>Eukaryota</taxon>
        <taxon>Metazoa</taxon>
        <taxon>Chordata</taxon>
        <taxon>Craniata</taxon>
        <taxon>Vertebrata</taxon>
        <taxon>Euteleostomi</taxon>
        <taxon>Mammalia</taxon>
        <taxon>Eutheria</taxon>
        <taxon>Euarchontoglires</taxon>
        <taxon>Scandentia</taxon>
        <taxon>Tupaiidae</taxon>
        <taxon>Tupaia</taxon>
    </lineage>
</organism>
<dbReference type="SMART" id="SM00132">
    <property type="entry name" value="LIM"/>
    <property type="match status" value="2"/>
</dbReference>
<dbReference type="SUPFAM" id="SSF57716">
    <property type="entry name" value="Glucocorticoid receptor-like (DNA-binding domain)"/>
    <property type="match status" value="2"/>
</dbReference>
<keyword evidence="4 10" id="KW-0862">Zinc</keyword>
<evidence type="ECO:0000256" key="2">
    <source>
        <dbReference type="ARBA" id="ARBA00022723"/>
    </source>
</evidence>
<accession>L9L8N3</accession>
<dbReference type="Gene3D" id="2.10.110.10">
    <property type="entry name" value="Cysteine Rich Protein"/>
    <property type="match status" value="2"/>
</dbReference>
<gene>
    <name evidence="12" type="ORF">TREES_T100015693</name>
</gene>
<feature type="domain" description="LIM zinc-binding" evidence="11">
    <location>
        <begin position="33"/>
        <end position="92"/>
    </location>
</feature>
<evidence type="ECO:0000256" key="3">
    <source>
        <dbReference type="ARBA" id="ARBA00022737"/>
    </source>
</evidence>
<feature type="domain" description="LIM zinc-binding" evidence="11">
    <location>
        <begin position="93"/>
        <end position="154"/>
    </location>
</feature>
<evidence type="ECO:0000256" key="6">
    <source>
        <dbReference type="ARBA" id="ARBA00023125"/>
    </source>
</evidence>
<dbReference type="Pfam" id="PF00412">
    <property type="entry name" value="LIM"/>
    <property type="match status" value="2"/>
</dbReference>
<dbReference type="GO" id="GO:0000977">
    <property type="term" value="F:RNA polymerase II transcription regulatory region sequence-specific DNA binding"/>
    <property type="evidence" value="ECO:0007669"/>
    <property type="project" value="TreeGrafter"/>
</dbReference>
<dbReference type="eggNOG" id="KOG0490">
    <property type="taxonomic scope" value="Eukaryota"/>
</dbReference>
<evidence type="ECO:0000256" key="7">
    <source>
        <dbReference type="ARBA" id="ARBA00023155"/>
    </source>
</evidence>
<dbReference type="CDD" id="cd09370">
    <property type="entry name" value="LIM1_Lmx1a"/>
    <property type="match status" value="1"/>
</dbReference>
<keyword evidence="13" id="KW-1185">Reference proteome</keyword>
<evidence type="ECO:0000256" key="5">
    <source>
        <dbReference type="ARBA" id="ARBA00023038"/>
    </source>
</evidence>
<sequence length="265" mass="29872">MLDGLKMEENFQSAIETSASFSSLLGRAVSPKSVCEGCQRVISDRFLLRLNDSFWHEQCVQCASCKEPLETTCFYRDKKLYCKFDYEKLFAVKCGGCFEAIAPNEFVMRAQKSVYHLSCFCCCVCERQLQKGDEFVLKEGQLLCKGDYEKERELLSLVSPAASDSGEYQAVGGVCDGKRKMNMEKFAMCLRATAHNGKGQCRQPRAAQLRSLHQEARQCGLTVQMHVHIREGLPACPRLSLTALPGQLWQCSRHRPEEGVKENVV</sequence>
<dbReference type="GO" id="GO:0046872">
    <property type="term" value="F:metal ion binding"/>
    <property type="evidence" value="ECO:0007669"/>
    <property type="project" value="UniProtKB-KW"/>
</dbReference>
<evidence type="ECO:0000313" key="12">
    <source>
        <dbReference type="EMBL" id="ELW70984.1"/>
    </source>
</evidence>
<dbReference type="InterPro" id="IPR050453">
    <property type="entry name" value="LIM_Homeobox_TF"/>
</dbReference>
<keyword evidence="3" id="KW-0677">Repeat</keyword>
<dbReference type="GO" id="GO:0000981">
    <property type="term" value="F:DNA-binding transcription factor activity, RNA polymerase II-specific"/>
    <property type="evidence" value="ECO:0007669"/>
    <property type="project" value="TreeGrafter"/>
</dbReference>
<evidence type="ECO:0000259" key="11">
    <source>
        <dbReference type="PROSITE" id="PS50023"/>
    </source>
</evidence>
<dbReference type="Proteomes" id="UP000011518">
    <property type="component" value="Unassembled WGS sequence"/>
</dbReference>
<reference evidence="13" key="1">
    <citation type="submission" date="2012-07" db="EMBL/GenBank/DDBJ databases">
        <title>Genome of the Chinese tree shrew, a rising model animal genetically related to primates.</title>
        <authorList>
            <person name="Zhang G."/>
            <person name="Fan Y."/>
            <person name="Yao Y."/>
            <person name="Huang Z."/>
        </authorList>
    </citation>
    <scope>NUCLEOTIDE SEQUENCE [LARGE SCALE GENOMIC DNA]</scope>
</reference>
<keyword evidence="2 10" id="KW-0479">Metal-binding</keyword>
<dbReference type="PANTHER" id="PTHR24208">
    <property type="entry name" value="LIM/HOMEOBOX PROTEIN LHX"/>
    <property type="match status" value="1"/>
</dbReference>
<keyword evidence="9" id="KW-0539">Nucleus</keyword>
<evidence type="ECO:0000256" key="8">
    <source>
        <dbReference type="ARBA" id="ARBA00023159"/>
    </source>
</evidence>
<dbReference type="GO" id="GO:0030182">
    <property type="term" value="P:neuron differentiation"/>
    <property type="evidence" value="ECO:0007669"/>
    <property type="project" value="TreeGrafter"/>
</dbReference>
<dbReference type="InterPro" id="IPR001781">
    <property type="entry name" value="Znf_LIM"/>
</dbReference>
<dbReference type="InParanoid" id="L9L8N3"/>
<dbReference type="InterPro" id="IPR042688">
    <property type="entry name" value="Lmx1a_LIM1"/>
</dbReference>
<dbReference type="FunFam" id="2.10.110.10:FF:000040">
    <property type="entry name" value="LIM homeobox transcription factor 1 beta"/>
    <property type="match status" value="1"/>
</dbReference>
<keyword evidence="7 12" id="KW-0371">Homeobox</keyword>
<comment type="subcellular location">
    <subcellularLocation>
        <location evidence="1">Nucleus</location>
    </subcellularLocation>
</comment>
<dbReference type="STRING" id="246437.L9L8N3"/>
<dbReference type="AlphaFoldDB" id="L9L8N3"/>
<evidence type="ECO:0000256" key="1">
    <source>
        <dbReference type="ARBA" id="ARBA00004123"/>
    </source>
</evidence>
<name>L9L8N3_TUPCH</name>
<dbReference type="FunFam" id="2.10.110.10:FF:000006">
    <property type="entry name" value="LIM homeobox transcription factor 1-beta"/>
    <property type="match status" value="1"/>
</dbReference>
<evidence type="ECO:0000313" key="13">
    <source>
        <dbReference type="Proteomes" id="UP000011518"/>
    </source>
</evidence>
<dbReference type="PROSITE" id="PS50023">
    <property type="entry name" value="LIM_DOMAIN_2"/>
    <property type="match status" value="2"/>
</dbReference>
<evidence type="ECO:0000256" key="4">
    <source>
        <dbReference type="ARBA" id="ARBA00022833"/>
    </source>
</evidence>
<evidence type="ECO:0000256" key="10">
    <source>
        <dbReference type="PROSITE-ProRule" id="PRU00125"/>
    </source>
</evidence>
<dbReference type="EMBL" id="KB320477">
    <property type="protein sequence ID" value="ELW70984.1"/>
    <property type="molecule type" value="Genomic_DNA"/>
</dbReference>
<keyword evidence="8" id="KW-0010">Activator</keyword>
<evidence type="ECO:0000256" key="9">
    <source>
        <dbReference type="ARBA" id="ARBA00023242"/>
    </source>
</evidence>
<proteinExistence type="predicted"/>
<keyword evidence="6 12" id="KW-0238">DNA-binding</keyword>
<dbReference type="PROSITE" id="PS00478">
    <property type="entry name" value="LIM_DOMAIN_1"/>
    <property type="match status" value="2"/>
</dbReference>